<dbReference type="EMBL" id="CP029287">
    <property type="protein sequence ID" value="AWR99978.1"/>
    <property type="molecule type" value="Genomic_DNA"/>
</dbReference>
<reference evidence="2" key="2">
    <citation type="submission" date="2020-03" db="EMBL/GenBank/DDBJ databases">
        <title>Complete Genome Sequences of Extremely Thermoacidophilic, Metal-Mobilizing Type-Strain Members of the Archaeal Family Sulfolobaceae: Acidianus brierleyi DSM-1651T, Acidianus sulfidivorans DSM-18786T, Metallosphaera hakonensis DSM-7519T, and Metallosphaera prunae DSM-10039T.</title>
        <authorList>
            <person name="Counts J.A."/>
            <person name="Kelly R.M."/>
        </authorList>
    </citation>
    <scope>NUCLEOTIDE SEQUENCE [LARGE SCALE GENOMIC DNA]</scope>
    <source>
        <strain evidence="2">HO1-1</strain>
    </source>
</reference>
<sequence>MAKVKCVSCGSDRAEILISGKLLCPKCSRQEILHRVRRNLGRSGINLRGSRVILTYPEFYRNEANLLKSFIEKVCSNCNFTIKEIEISGDGQVNKVMRDLVLTSIRESENQVILPFTADFFAAYLIYSSGSPEGSYLSLYGLRSKVSDKVFISPLYDTPLTELRGFSELTGELKTGDELFNGIIEWLHSEFKDNEVFHTFPPSIPVIVSRFATCKRCGALTKSEYCRACSVELALEK</sequence>
<reference evidence="2" key="3">
    <citation type="submission" date="2020-03" db="EMBL/GenBank/DDBJ databases">
        <title>Sequencing and Assembly of Multiple Reported Metal-Biooxidizing Members of the Extremely Thermoacidophilic Archaeal Family Sulfolobaceae.</title>
        <authorList>
            <person name="Counts J.A."/>
            <person name="Kelly R.M."/>
        </authorList>
    </citation>
    <scope>NUCLEOTIDE SEQUENCE [LARGE SCALE GENOMIC DNA]</scope>
    <source>
        <strain evidence="2">HO1-1</strain>
    </source>
</reference>
<dbReference type="OrthoDB" id="34451at2157"/>
<dbReference type="STRING" id="1293036.GCA_001315825_00587"/>
<dbReference type="Proteomes" id="UP000247586">
    <property type="component" value="Chromosome"/>
</dbReference>
<evidence type="ECO:0000313" key="1">
    <source>
        <dbReference type="EMBL" id="AWR99978.1"/>
    </source>
</evidence>
<name>A0A2U9IVC1_9CREN</name>
<evidence type="ECO:0000313" key="2">
    <source>
        <dbReference type="Proteomes" id="UP000247586"/>
    </source>
</evidence>
<protein>
    <submittedName>
        <fullName evidence="1">Uncharacterized protein</fullName>
    </submittedName>
</protein>
<gene>
    <name evidence="1" type="ORF">DFR87_10125</name>
</gene>
<reference evidence="1 2" key="1">
    <citation type="submission" date="2018-05" db="EMBL/GenBank/DDBJ databases">
        <title>Complete Genome Sequences of Extremely Thermoacidophilic, Metal-Mobilizing Type-Strain Members of the Archaeal Family Sulfolobaceae: Acidianus brierleyi DSM-1651T, Acidianus sulfidivorans DSM-18786T, Metallosphaera hakonensis DSM-7519T, and Metallosphaera prunae DSM-10039T.</title>
        <authorList>
            <person name="Counts J.A."/>
            <person name="Kelly R.M."/>
        </authorList>
    </citation>
    <scope>NUCLEOTIDE SEQUENCE [LARGE SCALE GENOMIC DNA]</scope>
    <source>
        <strain evidence="1 2">HO1-1</strain>
    </source>
</reference>
<proteinExistence type="predicted"/>
<dbReference type="AlphaFoldDB" id="A0A2U9IVC1"/>
<organism evidence="1 2">
    <name type="scientific">Metallosphaera hakonensis JCM 8857 = DSM 7519</name>
    <dbReference type="NCBI Taxonomy" id="1293036"/>
    <lineage>
        <taxon>Archaea</taxon>
        <taxon>Thermoproteota</taxon>
        <taxon>Thermoprotei</taxon>
        <taxon>Sulfolobales</taxon>
        <taxon>Sulfolobaceae</taxon>
        <taxon>Metallosphaera</taxon>
    </lineage>
</organism>
<keyword evidence="2" id="KW-1185">Reference proteome</keyword>
<dbReference type="KEGG" id="mhk:DFR87_10125"/>
<accession>A0A2U9IVC1</accession>